<dbReference type="SMART" id="SM00165">
    <property type="entry name" value="UBA"/>
    <property type="match status" value="2"/>
</dbReference>
<feature type="domain" description="UBA" evidence="2">
    <location>
        <begin position="265"/>
        <end position="305"/>
    </location>
</feature>
<protein>
    <recommendedName>
        <fullName evidence="2">UBA domain-containing protein</fullName>
    </recommendedName>
</protein>
<evidence type="ECO:0000313" key="3">
    <source>
        <dbReference type="EMBL" id="KAI7839476.1"/>
    </source>
</evidence>
<feature type="compositionally biased region" description="Polar residues" evidence="1">
    <location>
        <begin position="419"/>
        <end position="436"/>
    </location>
</feature>
<feature type="compositionally biased region" description="Low complexity" evidence="1">
    <location>
        <begin position="454"/>
        <end position="482"/>
    </location>
</feature>
<dbReference type="EMBL" id="JADXDR010000100">
    <property type="protein sequence ID" value="KAI7839476.1"/>
    <property type="molecule type" value="Genomic_DNA"/>
</dbReference>
<gene>
    <name evidence="3" type="ORF">COHA_006743</name>
</gene>
<feature type="domain" description="UBA" evidence="2">
    <location>
        <begin position="334"/>
        <end position="374"/>
    </location>
</feature>
<feature type="region of interest" description="Disordered" evidence="1">
    <location>
        <begin position="207"/>
        <end position="267"/>
    </location>
</feature>
<dbReference type="PANTHER" id="PTHR46738">
    <property type="entry name" value="UBIQUITIN-ASSOCIATED DOMAIN-CONTAINING PROTEIN 1"/>
    <property type="match status" value="1"/>
</dbReference>
<dbReference type="Pfam" id="PF22562">
    <property type="entry name" value="UBA_7"/>
    <property type="match status" value="1"/>
</dbReference>
<reference evidence="3" key="1">
    <citation type="submission" date="2020-11" db="EMBL/GenBank/DDBJ databases">
        <title>Chlorella ohadii genome sequencing and assembly.</title>
        <authorList>
            <person name="Murik O."/>
            <person name="Treves H."/>
            <person name="Kedem I."/>
            <person name="Shotland Y."/>
            <person name="Kaplan A."/>
        </authorList>
    </citation>
    <scope>NUCLEOTIDE SEQUENCE</scope>
    <source>
        <strain evidence="3">1</strain>
    </source>
</reference>
<accession>A0AAD5DNN2</accession>
<evidence type="ECO:0000259" key="2">
    <source>
        <dbReference type="PROSITE" id="PS50030"/>
    </source>
</evidence>
<name>A0AAD5DNN2_9CHLO</name>
<dbReference type="Pfam" id="PF00627">
    <property type="entry name" value="UBA"/>
    <property type="match status" value="1"/>
</dbReference>
<dbReference type="Proteomes" id="UP001205105">
    <property type="component" value="Unassembled WGS sequence"/>
</dbReference>
<keyword evidence="4" id="KW-1185">Reference proteome</keyword>
<dbReference type="PANTHER" id="PTHR46738:SF1">
    <property type="entry name" value="UBIQUITIN-ASSOCIATED DOMAIN-CONTAINING PROTEIN 1"/>
    <property type="match status" value="1"/>
</dbReference>
<dbReference type="Gene3D" id="1.10.8.10">
    <property type="entry name" value="DNA helicase RuvA subunit, C-terminal domain"/>
    <property type="match status" value="2"/>
</dbReference>
<dbReference type="PROSITE" id="PS50030">
    <property type="entry name" value="UBA"/>
    <property type="match status" value="2"/>
</dbReference>
<dbReference type="InterPro" id="IPR052476">
    <property type="entry name" value="UBAC1"/>
</dbReference>
<comment type="caution">
    <text evidence="3">The sequence shown here is derived from an EMBL/GenBank/DDBJ whole genome shotgun (WGS) entry which is preliminary data.</text>
</comment>
<feature type="compositionally biased region" description="Acidic residues" evidence="1">
    <location>
        <begin position="215"/>
        <end position="257"/>
    </location>
</feature>
<organism evidence="3 4">
    <name type="scientific">Chlorella ohadii</name>
    <dbReference type="NCBI Taxonomy" id="2649997"/>
    <lineage>
        <taxon>Eukaryota</taxon>
        <taxon>Viridiplantae</taxon>
        <taxon>Chlorophyta</taxon>
        <taxon>core chlorophytes</taxon>
        <taxon>Trebouxiophyceae</taxon>
        <taxon>Chlorellales</taxon>
        <taxon>Chlorellaceae</taxon>
        <taxon>Chlorella clade</taxon>
        <taxon>Chlorella</taxon>
    </lineage>
</organism>
<evidence type="ECO:0000313" key="4">
    <source>
        <dbReference type="Proteomes" id="UP001205105"/>
    </source>
</evidence>
<dbReference type="SUPFAM" id="SSF46934">
    <property type="entry name" value="UBA-like"/>
    <property type="match status" value="2"/>
</dbReference>
<feature type="compositionally biased region" description="Low complexity" evidence="1">
    <location>
        <begin position="392"/>
        <end position="414"/>
    </location>
</feature>
<dbReference type="GO" id="GO:0000151">
    <property type="term" value="C:ubiquitin ligase complex"/>
    <property type="evidence" value="ECO:0007669"/>
    <property type="project" value="TreeGrafter"/>
</dbReference>
<proteinExistence type="predicted"/>
<feature type="compositionally biased region" description="Low complexity" evidence="1">
    <location>
        <begin position="490"/>
        <end position="502"/>
    </location>
</feature>
<sequence>MKLIVRRLGSLAPQEVPCKPGQSVGDLLAALAAGSEKGDGKTDRHKLVYRGRMLHNMKEKLCDVVADGDVLVLLPRRSVPPRPPPPEPTKGPTLREINAAIRDDLAAQGPGRLEAAEAAARREGQAGGGAGGLGGALPDVQALEQALMSGEMGALRAYLDQLQEALRGAEGLAAAGAGGNRAALAEAGELPLTAALDLMFGMGGGAAGQAAAQQQDEEVATDEEEEEEDEEGSEEGSEEEEEEEEYSDEEGSEEEEEHGGLQVPDPDPALLAELREMGFPQQLCRNALLMGRNRFEPALEWLLEHAEEPAAAEPLSDAQLARLYGRRRRQEGRAVDPGALAMLQDMGFDGHQAEQALRTYNNNLNAATSWLLNLGALAAAAPQPAGGGGQAAAGSEQAHAVDQPAAAQAQQAEAGGESRGSQSMRSSMAGSEQGNSSDEEGSQPAGADVLPGLASDGSSDSGSDADEAVAQARQPGPRQQAGDEPPGLNSESDGGSSYDGSDWASEQEDNAAATGAAGQVEPGSGTSGSQ</sequence>
<feature type="region of interest" description="Disordered" evidence="1">
    <location>
        <begin position="113"/>
        <end position="132"/>
    </location>
</feature>
<dbReference type="InterPro" id="IPR009060">
    <property type="entry name" value="UBA-like_sf"/>
</dbReference>
<evidence type="ECO:0000256" key="1">
    <source>
        <dbReference type="SAM" id="MobiDB-lite"/>
    </source>
</evidence>
<dbReference type="AlphaFoldDB" id="A0AAD5DNN2"/>
<dbReference type="InterPro" id="IPR015940">
    <property type="entry name" value="UBA"/>
</dbReference>
<feature type="region of interest" description="Disordered" evidence="1">
    <location>
        <begin position="381"/>
        <end position="530"/>
    </location>
</feature>